<evidence type="ECO:0000256" key="1">
    <source>
        <dbReference type="SAM" id="MobiDB-lite"/>
    </source>
</evidence>
<accession>K0T888</accession>
<evidence type="ECO:0000313" key="2">
    <source>
        <dbReference type="EMBL" id="EJK73319.1"/>
    </source>
</evidence>
<feature type="non-terminal residue" evidence="2">
    <location>
        <position position="1"/>
    </location>
</feature>
<gene>
    <name evidence="2" type="ORF">THAOC_05062</name>
</gene>
<dbReference type="AlphaFoldDB" id="K0T888"/>
<dbReference type="EMBL" id="AGNL01004602">
    <property type="protein sequence ID" value="EJK73319.1"/>
    <property type="molecule type" value="Genomic_DNA"/>
</dbReference>
<organism evidence="2 3">
    <name type="scientific">Thalassiosira oceanica</name>
    <name type="common">Marine diatom</name>
    <dbReference type="NCBI Taxonomy" id="159749"/>
    <lineage>
        <taxon>Eukaryota</taxon>
        <taxon>Sar</taxon>
        <taxon>Stramenopiles</taxon>
        <taxon>Ochrophyta</taxon>
        <taxon>Bacillariophyta</taxon>
        <taxon>Coscinodiscophyceae</taxon>
        <taxon>Thalassiosirophycidae</taxon>
        <taxon>Thalassiosirales</taxon>
        <taxon>Thalassiosiraceae</taxon>
        <taxon>Thalassiosira</taxon>
    </lineage>
</organism>
<comment type="caution">
    <text evidence="2">The sequence shown here is derived from an EMBL/GenBank/DDBJ whole genome shotgun (WGS) entry which is preliminary data.</text>
</comment>
<protein>
    <submittedName>
        <fullName evidence="2">Uncharacterized protein</fullName>
    </submittedName>
</protein>
<proteinExistence type="predicted"/>
<sequence>VERRDTAPAVGLDRRSTPPASPTPAVVPPRPVRGHFYGPDVSRPCAAGPPDDPGIDRESVTSAMPPPGCSVCSGSTRQRFTSITREHELFRALSENDNVKYWEGWRRSDCQYIYANGDLDSKGQCKACRNLDKNLRPDRFPDLFPEQVGDGVPSDEAEEVEDRRTISEAVIEDEEKFCGCIVSRLGSHWGGRGGEDGGCLDVSCDEELSVAAKQMKLADELVLDLRDGRVFTCCQGDGCDKCFVRKSRANASTLCKECKDKRGNDVRYARHREGNRDIRVDPKSSVPLKSLGE</sequence>
<feature type="compositionally biased region" description="Pro residues" evidence="1">
    <location>
        <begin position="19"/>
        <end position="31"/>
    </location>
</feature>
<name>K0T888_THAOC</name>
<keyword evidence="3" id="KW-1185">Reference proteome</keyword>
<evidence type="ECO:0000313" key="3">
    <source>
        <dbReference type="Proteomes" id="UP000266841"/>
    </source>
</evidence>
<dbReference type="Proteomes" id="UP000266841">
    <property type="component" value="Unassembled WGS sequence"/>
</dbReference>
<reference evidence="2 3" key="1">
    <citation type="journal article" date="2012" name="Genome Biol.">
        <title>Genome and low-iron response of an oceanic diatom adapted to chronic iron limitation.</title>
        <authorList>
            <person name="Lommer M."/>
            <person name="Specht M."/>
            <person name="Roy A.S."/>
            <person name="Kraemer L."/>
            <person name="Andreson R."/>
            <person name="Gutowska M.A."/>
            <person name="Wolf J."/>
            <person name="Bergner S.V."/>
            <person name="Schilhabel M.B."/>
            <person name="Klostermeier U.C."/>
            <person name="Beiko R.G."/>
            <person name="Rosenstiel P."/>
            <person name="Hippler M."/>
            <person name="Laroche J."/>
        </authorList>
    </citation>
    <scope>NUCLEOTIDE SEQUENCE [LARGE SCALE GENOMIC DNA]</scope>
    <source>
        <strain evidence="2 3">CCMP1005</strain>
    </source>
</reference>
<feature type="region of interest" description="Disordered" evidence="1">
    <location>
        <begin position="1"/>
        <end position="55"/>
    </location>
</feature>
<feature type="compositionally biased region" description="Basic and acidic residues" evidence="1">
    <location>
        <begin position="1"/>
        <end position="16"/>
    </location>
</feature>